<reference evidence="2 3" key="1">
    <citation type="submission" date="2020-05" db="EMBL/GenBank/DDBJ databases">
        <title>WGS assembly of Panicum virgatum.</title>
        <authorList>
            <person name="Lovell J.T."/>
            <person name="Jenkins J."/>
            <person name="Shu S."/>
            <person name="Juenger T.E."/>
            <person name="Schmutz J."/>
        </authorList>
    </citation>
    <scope>NUCLEOTIDE SEQUENCE [LARGE SCALE GENOMIC DNA]</scope>
    <source>
        <strain evidence="3">cv. AP13</strain>
    </source>
</reference>
<proteinExistence type="predicted"/>
<comment type="caution">
    <text evidence="2">The sequence shown here is derived from an EMBL/GenBank/DDBJ whole genome shotgun (WGS) entry which is preliminary data.</text>
</comment>
<sequence>MDLHRRIVLPVCRGPCFHRLRRPRPRPPRYLLPLPWRRPPPRPRRRAPRRRPPPGEGGRSPSGHSPPMSSLLAPPPHPIRALSHPLPPHQPLLHRCSYSQRASEFQLVLAASQHRHEVIAMYCCCVIEPAAVLQHRSRFVHGDFRN</sequence>
<evidence type="ECO:0000313" key="2">
    <source>
        <dbReference type="EMBL" id="KAG2556921.1"/>
    </source>
</evidence>
<dbReference type="EMBL" id="CM029052">
    <property type="protein sequence ID" value="KAG2556921.1"/>
    <property type="molecule type" value="Genomic_DNA"/>
</dbReference>
<feature type="region of interest" description="Disordered" evidence="1">
    <location>
        <begin position="28"/>
        <end position="86"/>
    </location>
</feature>
<dbReference type="AlphaFoldDB" id="A0A8T0P414"/>
<gene>
    <name evidence="2" type="ORF">PVAP13_8NG211908</name>
</gene>
<organism evidence="2 3">
    <name type="scientific">Panicum virgatum</name>
    <name type="common">Blackwell switchgrass</name>
    <dbReference type="NCBI Taxonomy" id="38727"/>
    <lineage>
        <taxon>Eukaryota</taxon>
        <taxon>Viridiplantae</taxon>
        <taxon>Streptophyta</taxon>
        <taxon>Embryophyta</taxon>
        <taxon>Tracheophyta</taxon>
        <taxon>Spermatophyta</taxon>
        <taxon>Magnoliopsida</taxon>
        <taxon>Liliopsida</taxon>
        <taxon>Poales</taxon>
        <taxon>Poaceae</taxon>
        <taxon>PACMAD clade</taxon>
        <taxon>Panicoideae</taxon>
        <taxon>Panicodae</taxon>
        <taxon>Paniceae</taxon>
        <taxon>Panicinae</taxon>
        <taxon>Panicum</taxon>
        <taxon>Panicum sect. Hiantes</taxon>
    </lineage>
</organism>
<dbReference type="Proteomes" id="UP000823388">
    <property type="component" value="Chromosome 8N"/>
</dbReference>
<evidence type="ECO:0000313" key="3">
    <source>
        <dbReference type="Proteomes" id="UP000823388"/>
    </source>
</evidence>
<feature type="compositionally biased region" description="Low complexity" evidence="1">
    <location>
        <begin position="59"/>
        <end position="72"/>
    </location>
</feature>
<accession>A0A8T0P414</accession>
<keyword evidence="3" id="KW-1185">Reference proteome</keyword>
<name>A0A8T0P414_PANVG</name>
<evidence type="ECO:0000256" key="1">
    <source>
        <dbReference type="SAM" id="MobiDB-lite"/>
    </source>
</evidence>
<feature type="compositionally biased region" description="Basic residues" evidence="1">
    <location>
        <begin position="39"/>
        <end position="52"/>
    </location>
</feature>
<protein>
    <submittedName>
        <fullName evidence="2">Uncharacterized protein</fullName>
    </submittedName>
</protein>